<keyword evidence="1" id="KW-1133">Transmembrane helix</keyword>
<protein>
    <submittedName>
        <fullName evidence="2">Uncharacterized protein</fullName>
    </submittedName>
</protein>
<evidence type="ECO:0000256" key="1">
    <source>
        <dbReference type="SAM" id="Phobius"/>
    </source>
</evidence>
<reference evidence="2" key="1">
    <citation type="journal article" date="2015" name="J. Antimicrob. Chemother.">
        <title>A novel gene, optrA, that confers transferable resistance to oxazolidinones and phenicols and its presence in Enterococcus faecalis and Enterococcus faecium of human and animal origin.</title>
        <authorList>
            <person name="Wang Y."/>
            <person name="Lv Y."/>
            <person name="Cai J."/>
            <person name="Schwarz S."/>
            <person name="Cui L."/>
            <person name="Hu Z."/>
            <person name="Zhang R."/>
            <person name="Li J."/>
            <person name="Zhao Q."/>
            <person name="He T."/>
            <person name="Wang D."/>
            <person name="Wang Z."/>
            <person name="Shen Y."/>
            <person name="Li Y."/>
            <person name="Fessler A.T."/>
            <person name="Wu C."/>
            <person name="Yu H."/>
            <person name="Deng X."/>
            <person name="Xia X."/>
            <person name="Shen J."/>
        </authorList>
    </citation>
    <scope>NUCLEOTIDE SEQUENCE</scope>
    <source>
        <strain evidence="2">E394</strain>
        <plasmid evidence="2">pE394</plasmid>
    </source>
</reference>
<accession>A0A0E3H0X2</accession>
<dbReference type="EMBL" id="KP399637">
    <property type="protein sequence ID" value="AKA86817.1"/>
    <property type="molecule type" value="Genomic_DNA"/>
</dbReference>
<feature type="transmembrane region" description="Helical" evidence="1">
    <location>
        <begin position="35"/>
        <end position="55"/>
    </location>
</feature>
<geneLocation type="plasmid" evidence="2">
    <name>pE394</name>
</geneLocation>
<organism evidence="2">
    <name type="scientific">Enterococcus faecalis</name>
    <name type="common">Streptococcus faecalis</name>
    <dbReference type="NCBI Taxonomy" id="1351"/>
    <lineage>
        <taxon>Bacteria</taxon>
        <taxon>Bacillati</taxon>
        <taxon>Bacillota</taxon>
        <taxon>Bacilli</taxon>
        <taxon>Lactobacillales</taxon>
        <taxon>Enterococcaceae</taxon>
        <taxon>Enterococcus</taxon>
    </lineage>
</organism>
<proteinExistence type="predicted"/>
<sequence>MLLLGCLIEGDCGVIKHQQTMDVKRGSANEATVEQAVSCISFYFFILACIGYNYARYTTVLRFR</sequence>
<keyword evidence="1" id="KW-0472">Membrane</keyword>
<dbReference type="AlphaFoldDB" id="A0A0E3H0X2"/>
<keyword evidence="2" id="KW-0614">Plasmid</keyword>
<name>A0A0E3H0X2_ENTFL</name>
<keyword evidence="1" id="KW-0812">Transmembrane</keyword>
<evidence type="ECO:0000313" key="2">
    <source>
        <dbReference type="EMBL" id="AKA86817.1"/>
    </source>
</evidence>